<evidence type="ECO:0000256" key="1">
    <source>
        <dbReference type="SAM" id="Coils"/>
    </source>
</evidence>
<protein>
    <submittedName>
        <fullName evidence="2">Uncharacterized protein</fullName>
    </submittedName>
</protein>
<dbReference type="Proteomes" id="UP001203687">
    <property type="component" value="Unassembled WGS sequence"/>
</dbReference>
<gene>
    <name evidence="2" type="ORF">MUY34_05955</name>
</gene>
<comment type="caution">
    <text evidence="2">The sequence shown here is derived from an EMBL/GenBank/DDBJ whole genome shotgun (WGS) entry which is preliminary data.</text>
</comment>
<evidence type="ECO:0000313" key="2">
    <source>
        <dbReference type="EMBL" id="MCK8480157.1"/>
    </source>
</evidence>
<name>A0ABT0H8I1_9FLAO</name>
<keyword evidence="1" id="KW-0175">Coiled coil</keyword>
<keyword evidence="3" id="KW-1185">Reference proteome</keyword>
<proteinExistence type="predicted"/>
<sequence>MANNDFYKVTAHKQAELDRLKNLVHEAKYEADYYEARYNALSEKQTRYNAYLNTSEANANQADTNKKRIDTLVQGAKQLFDDSGDLYKAIRHLKSETLSIDSEIKVLLENLIYNIDLISKLSNLIKTIKAQNPLISDELVDMINTAEVDANTAFDFTFKALKSSFETQILISKSQSAATTEYKQSLDLLALLIGHFKLLDVVRPGATHEVDADAIDAKSLQDFVNDMYDTAQTNYRTNAKAVELCDAELKDVTLSLDNAKLKLQSLTDELNAVEAAM</sequence>
<accession>A0ABT0H8I1</accession>
<feature type="coiled-coil region" evidence="1">
    <location>
        <begin position="249"/>
        <end position="276"/>
    </location>
</feature>
<reference evidence="2" key="1">
    <citation type="submission" date="2022-04" db="EMBL/GenBank/DDBJ databases">
        <authorList>
            <person name="Ren T."/>
        </authorList>
    </citation>
    <scope>NUCLEOTIDE SEQUENCE</scope>
    <source>
        <strain evidence="2">F63249</strain>
    </source>
</reference>
<dbReference type="RefSeq" id="WP_248412340.1">
    <property type="nucleotide sequence ID" value="NZ_JALPQF010000004.1"/>
</dbReference>
<dbReference type="EMBL" id="JALPQF010000004">
    <property type="protein sequence ID" value="MCK8480157.1"/>
    <property type="molecule type" value="Genomic_DNA"/>
</dbReference>
<organism evidence="2 3">
    <name type="scientific">Psychroserpens algicola</name>
    <dbReference type="NCBI Taxonomy" id="1719034"/>
    <lineage>
        <taxon>Bacteria</taxon>
        <taxon>Pseudomonadati</taxon>
        <taxon>Bacteroidota</taxon>
        <taxon>Flavobacteriia</taxon>
        <taxon>Flavobacteriales</taxon>
        <taxon>Flavobacteriaceae</taxon>
        <taxon>Psychroserpens</taxon>
    </lineage>
</organism>
<evidence type="ECO:0000313" key="3">
    <source>
        <dbReference type="Proteomes" id="UP001203687"/>
    </source>
</evidence>